<dbReference type="EMBL" id="FOYM01000003">
    <property type="protein sequence ID" value="SFQ98692.1"/>
    <property type="molecule type" value="Genomic_DNA"/>
</dbReference>
<dbReference type="PANTHER" id="PTHR12526:SF622">
    <property type="entry name" value="GLYCOSYLTRANSFERASE (GROUP I)"/>
    <property type="match status" value="1"/>
</dbReference>
<dbReference type="Pfam" id="PF13692">
    <property type="entry name" value="Glyco_trans_1_4"/>
    <property type="match status" value="1"/>
</dbReference>
<feature type="domain" description="Glycosyltransferase subfamily 4-like N-terminal" evidence="1">
    <location>
        <begin position="16"/>
        <end position="199"/>
    </location>
</feature>
<dbReference type="STRING" id="39060.SAMN05660706_103154"/>
<organism evidence="2 3">
    <name type="scientific">Desulfoscipio geothermicus DSM 3669</name>
    <dbReference type="NCBI Taxonomy" id="1121426"/>
    <lineage>
        <taxon>Bacteria</taxon>
        <taxon>Bacillati</taxon>
        <taxon>Bacillota</taxon>
        <taxon>Clostridia</taxon>
        <taxon>Eubacteriales</taxon>
        <taxon>Desulfallaceae</taxon>
        <taxon>Desulfoscipio</taxon>
    </lineage>
</organism>
<gene>
    <name evidence="2" type="ORF">SAMN05660706_103154</name>
</gene>
<dbReference type="Proteomes" id="UP000199584">
    <property type="component" value="Unassembled WGS sequence"/>
</dbReference>
<name>A0A1I6D011_9FIRM</name>
<dbReference type="RefSeq" id="WP_092482001.1">
    <property type="nucleotide sequence ID" value="NZ_FOYM01000003.1"/>
</dbReference>
<reference evidence="3" key="1">
    <citation type="submission" date="2016-10" db="EMBL/GenBank/DDBJ databases">
        <authorList>
            <person name="Varghese N."/>
            <person name="Submissions S."/>
        </authorList>
    </citation>
    <scope>NUCLEOTIDE SEQUENCE [LARGE SCALE GENOMIC DNA]</scope>
    <source>
        <strain evidence="3">DSM 3669</strain>
    </source>
</reference>
<dbReference type="PANTHER" id="PTHR12526">
    <property type="entry name" value="GLYCOSYLTRANSFERASE"/>
    <property type="match status" value="1"/>
</dbReference>
<dbReference type="Gene3D" id="3.40.50.2000">
    <property type="entry name" value="Glycogen Phosphorylase B"/>
    <property type="match status" value="2"/>
</dbReference>
<keyword evidence="2" id="KW-0808">Transferase</keyword>
<dbReference type="Pfam" id="PF13579">
    <property type="entry name" value="Glyco_trans_4_4"/>
    <property type="match status" value="1"/>
</dbReference>
<dbReference type="OrthoDB" id="9811902at2"/>
<sequence length="412" mass="46763">MNILVVTQYFWPESFRINDLALSLRKKGHEVTVLTGIPNYPSGSFFPGYGFLKPRYQDYHGIKIIRVPLIPRGKGQGWRLAINYLSFTLSASFLAPFYCRKKYDLIFVCQYSPVTVGIPAIVLKKLKDIPIMFWIQDLWPESLSATGVVRSLWVLRMVGKLVNFIYQNCNLILVQSRGFFPYVKKEGVKSDRIIYFPNWAEEMYKPVALEKNAPEQSGMPAGFRIMFAGNIGAAQDFGTILTAAEKLKSYTDIHWLIAGDGRKRSWVEEQVKSRGLVDNVHLLGRHPVESMPRFFALADVLLVTLKSDPIFSLTIPSKLQSYLACGRPVIAALNGEGARIVGEAGAGFTCPAENPDRLAHTVIRMYQAPEQARQEMGLRGRAYYEVHFKRDMLLDRLEAWMEKIVNEGYYGN</sequence>
<evidence type="ECO:0000313" key="2">
    <source>
        <dbReference type="EMBL" id="SFQ98692.1"/>
    </source>
</evidence>
<dbReference type="SUPFAM" id="SSF53756">
    <property type="entry name" value="UDP-Glycosyltransferase/glycogen phosphorylase"/>
    <property type="match status" value="1"/>
</dbReference>
<evidence type="ECO:0000313" key="3">
    <source>
        <dbReference type="Proteomes" id="UP000199584"/>
    </source>
</evidence>
<accession>A0A1I6D011</accession>
<proteinExistence type="predicted"/>
<keyword evidence="3" id="KW-1185">Reference proteome</keyword>
<dbReference type="InterPro" id="IPR028098">
    <property type="entry name" value="Glyco_trans_4-like_N"/>
</dbReference>
<evidence type="ECO:0000259" key="1">
    <source>
        <dbReference type="Pfam" id="PF13579"/>
    </source>
</evidence>
<dbReference type="AlphaFoldDB" id="A0A1I6D011"/>
<dbReference type="CDD" id="cd03794">
    <property type="entry name" value="GT4_WbuB-like"/>
    <property type="match status" value="1"/>
</dbReference>
<dbReference type="GO" id="GO:0016740">
    <property type="term" value="F:transferase activity"/>
    <property type="evidence" value="ECO:0007669"/>
    <property type="project" value="UniProtKB-KW"/>
</dbReference>
<protein>
    <submittedName>
        <fullName evidence="2">Glycosyltransferase involved in cell wall bisynthesis</fullName>
    </submittedName>
</protein>